<keyword evidence="2" id="KW-0597">Phosphoprotein</keyword>
<feature type="domain" description="B-block binding subunit of TFIIIC" evidence="7">
    <location>
        <begin position="154"/>
        <end position="220"/>
    </location>
</feature>
<dbReference type="Proteomes" id="UP001201163">
    <property type="component" value="Unassembled WGS sequence"/>
</dbReference>
<dbReference type="EMBL" id="JAKELL010000007">
    <property type="protein sequence ID" value="KAH8997469.1"/>
    <property type="molecule type" value="Genomic_DNA"/>
</dbReference>
<dbReference type="GO" id="GO:0000127">
    <property type="term" value="C:transcription factor TFIIIC complex"/>
    <property type="evidence" value="ECO:0007669"/>
    <property type="project" value="InterPro"/>
</dbReference>
<dbReference type="Pfam" id="PF20222">
    <property type="entry name" value="DUF6581"/>
    <property type="match status" value="1"/>
</dbReference>
<dbReference type="CDD" id="cd16169">
    <property type="entry name" value="Tau138_eWH"/>
    <property type="match status" value="1"/>
</dbReference>
<evidence type="ECO:0000259" key="7">
    <source>
        <dbReference type="Pfam" id="PF04182"/>
    </source>
</evidence>
<protein>
    <recommendedName>
        <fullName evidence="11">B-block binding subunit of TFIIIC domain-containing protein</fullName>
    </recommendedName>
</protein>
<evidence type="ECO:0000313" key="10">
    <source>
        <dbReference type="Proteomes" id="UP001201163"/>
    </source>
</evidence>
<dbReference type="InterPro" id="IPR035625">
    <property type="entry name" value="Tfc3-like_eWH"/>
</dbReference>
<comment type="subcellular location">
    <subcellularLocation>
        <location evidence="1">Nucleus</location>
    </subcellularLocation>
</comment>
<dbReference type="PANTHER" id="PTHR15180">
    <property type="entry name" value="GENERAL TRANSCRIPTION FACTOR 3C POLYPEPTIDE 1"/>
    <property type="match status" value="1"/>
</dbReference>
<dbReference type="GO" id="GO:0042791">
    <property type="term" value="P:5S class rRNA transcription by RNA polymerase III"/>
    <property type="evidence" value="ECO:0007669"/>
    <property type="project" value="TreeGrafter"/>
</dbReference>
<evidence type="ECO:0000256" key="4">
    <source>
        <dbReference type="ARBA" id="ARBA00023163"/>
    </source>
</evidence>
<sequence>MDELVHHCLRELAFDGDLGAFVYVRAGGGCHPSRLRDFVAGYYTDSLQQVVDDAYFAFVWSLVVSQPTVRVGTVPDGTTTEVHIAPQQSQKRKAKSSVDDTPPVTSLALLPDARSTTLDELQLKYGDTLRVAVDAETSFAAITGSHNRPPKLTPMVYTALQFITRGREHGISTVDLGKKTGYDQKTCFYLIKQLLELELVVKLRRGGVGTNFCVHKYFFERSPLWRQIQGEGASLSKDVRTDEGGLDNEETTISPDRFQTPVQFDPMDARHLSSLSLIQSRIVKLLKNCKSYTHPSQNLLVTLGFSNPTKTDRRFFQSRLRELIESRVLERVMLPSTAKSGQGEIPCIRLVPDTSDATNGLNESPATVTRESSMYDVPDRPSSTIKLNITLHKQIVDLLVSAGTKGMTLSEISGALGNFDRRTLELLLTKLEKVPPPTHLSDLGIAQLMETHGRERRWRYFTVASYRTIIANEKLDDQDGPYSSADFSNVGNFTPLVAEDFYGDTTELNRFMDYAFNKVAKPEDDTEEMARRGAKSATPITLSGSTVRGKKRGREEAGLGIDADIGTGHTPRKRGRPRKHPLESRQDGPSMAKKIIAPPRESRHNPHDLEESREVPQREGASRELRDASNSTQVPSPEAPKKRRRPSDDNYVAPEGSSPPRRRDGPSMRPPSPPFTGEQVERPRSQNGVHTTLVGESVIPRTAPLEPVSAGKKRKEKSAAPHPRSNVSLLRRENEFLRILEESGGITHPGSKEFLDAHLALLDTLASAGEPTSGLPGVKVDKRTIESTFESLERRGKVKVLKTAISTTTGAQRPIRIIYFPTVDQSQLDTFLTELGKGPHNAPYSANASSVAGALPGNLKARRPAQPLRQLQPEQRGDNIGHWPKNSGRTDQLFESDDQTIHDVLLTERSTIAQLYGFIPGKMTRARELHLATFQSWPDSPTPASTTERIMNFSHYFQGLPVGTYCSLISTVVYNDELSQLLLTEEGRRTPVKDLPQPLQTLLQTGRSRSKERLLELFVILHQLNLIVPLQPTHSQDQPVDPESSNAVPSSFEPFTGNVSPVSYRSAPDFWLFKHDAPLHLWALSIESPPFWKIVSVRTRSDALSYWGELQLACESKTFAQSATQGSPSQPITPDPAFARFINRDTSWNRIYDLSWHQRQYLKRCISRREGDSSLRDEESDLDLERISWTISAPLSVVKDFLEKERVTRQRELDKASLLTLENDQDEEHAGKIAQAKELLAQKVAGEKMRKEREWGAILKAVHPHALEGAAAIRVARVRKRYLQSGVSSDKSRWEDERAVLARPSRSLASVPLAAPPAGLATPLPPAGLPPVVASQPGKTIEQLITEQGPAREDAGNKKRKSKKGKDANLEDGNGNDDDQTHRRSRFQWNKDYDELAQDASAILRVRSRETGTRMDWFALSQIFPAVPKNSVRQRVASLRELQSNEIYMRRLEEQWTRLWKQYRGTEHLPDPTPRNQTNFDLIKHLQFLRRFVDKNALRVGFQETATSFLLPETASALQSLWDVKVQPNDNPTWEFLWDSRIDSNREKGLLQLAFTTESHEMPTSDSNGDREIQVAEAALKVVFGTPSEDYDPPRAANLLRSVGDEQLVSRARDNLLSRGVLSKLVKDPNKPKPGRTLKISEINQNALGGSIVQDLFQDATTLDTLCRDRDGWREWPLSASDGDLAMLAQMTSEGLVDFRVDTADAKAARTEIDWNSKKADDDHIETTIFARFESTSDADDVTESRVQTPLSENDVNNAEHGKTTEGTVACCRRYSDGLVNCNSCLNLALGGWFTQSNAKEREVCRHILNTLEVAGTTGLDMNTLVTKSMEQDDLECVVSVLESLMDNTIPLVVRVGHVQPRIVLSSHSAPWTAVVNEEPRINVLLRRWLNSTGEKVRETWHAALRAVIGTVVFRPGISQAEIIWRLRSVYDGAEVIVVLRQLYEDGFLRRREGTNSRIWEVGLVPVREKEEKDVYWFLGDRRWYHAGVAK</sequence>
<feature type="compositionally biased region" description="Basic and acidic residues" evidence="6">
    <location>
        <begin position="600"/>
        <end position="627"/>
    </location>
</feature>
<proteinExistence type="predicted"/>
<dbReference type="InterPro" id="IPR007309">
    <property type="entry name" value="TFIIIC_Bblock-bd"/>
</dbReference>
<evidence type="ECO:0008006" key="11">
    <source>
        <dbReference type="Google" id="ProtNLM"/>
    </source>
</evidence>
<dbReference type="GO" id="GO:0003677">
    <property type="term" value="F:DNA binding"/>
    <property type="evidence" value="ECO:0007669"/>
    <property type="project" value="UniProtKB-KW"/>
</dbReference>
<feature type="region of interest" description="Disordered" evidence="6">
    <location>
        <begin position="523"/>
        <end position="727"/>
    </location>
</feature>
<dbReference type="InterPro" id="IPR044210">
    <property type="entry name" value="Tfc3-like"/>
</dbReference>
<keyword evidence="5" id="KW-0539">Nucleus</keyword>
<dbReference type="InterPro" id="IPR046488">
    <property type="entry name" value="Sfc3/Tfc3_C"/>
</dbReference>
<evidence type="ECO:0000259" key="8">
    <source>
        <dbReference type="Pfam" id="PF20222"/>
    </source>
</evidence>
<feature type="region of interest" description="Disordered" evidence="6">
    <location>
        <begin position="1346"/>
        <end position="1385"/>
    </location>
</feature>
<feature type="domain" description="Transcription factor tau subunit sfc3/Tfc3 C-terminal" evidence="8">
    <location>
        <begin position="1383"/>
        <end position="1735"/>
    </location>
</feature>
<dbReference type="GO" id="GO:0006384">
    <property type="term" value="P:transcription initiation at RNA polymerase III promoter"/>
    <property type="evidence" value="ECO:0007669"/>
    <property type="project" value="InterPro"/>
</dbReference>
<comment type="caution">
    <text evidence="9">The sequence shown here is derived from an EMBL/GenBank/DDBJ whole genome shotgun (WGS) entry which is preliminary data.</text>
</comment>
<name>A0AAD4QGI1_9AGAM</name>
<feature type="region of interest" description="Disordered" evidence="6">
    <location>
        <begin position="865"/>
        <end position="890"/>
    </location>
</feature>
<keyword evidence="3" id="KW-0238">DNA-binding</keyword>
<organism evidence="9 10">
    <name type="scientific">Lactarius akahatsu</name>
    <dbReference type="NCBI Taxonomy" id="416441"/>
    <lineage>
        <taxon>Eukaryota</taxon>
        <taxon>Fungi</taxon>
        <taxon>Dikarya</taxon>
        <taxon>Basidiomycota</taxon>
        <taxon>Agaricomycotina</taxon>
        <taxon>Agaricomycetes</taxon>
        <taxon>Russulales</taxon>
        <taxon>Russulaceae</taxon>
        <taxon>Lactarius</taxon>
    </lineage>
</organism>
<gene>
    <name evidence="9" type="ORF">EDB92DRAFT_2112182</name>
</gene>
<feature type="compositionally biased region" description="Basic residues" evidence="6">
    <location>
        <begin position="570"/>
        <end position="579"/>
    </location>
</feature>
<evidence type="ECO:0000256" key="3">
    <source>
        <dbReference type="ARBA" id="ARBA00023125"/>
    </source>
</evidence>
<accession>A0AAD4QGI1</accession>
<evidence type="ECO:0000256" key="5">
    <source>
        <dbReference type="ARBA" id="ARBA00023242"/>
    </source>
</evidence>
<evidence type="ECO:0000256" key="2">
    <source>
        <dbReference type="ARBA" id="ARBA00022553"/>
    </source>
</evidence>
<reference evidence="9" key="1">
    <citation type="submission" date="2022-01" db="EMBL/GenBank/DDBJ databases">
        <title>Comparative genomics reveals a dynamic genome evolution in the ectomycorrhizal milk-cap (Lactarius) mushrooms.</title>
        <authorList>
            <consortium name="DOE Joint Genome Institute"/>
            <person name="Lebreton A."/>
            <person name="Tang N."/>
            <person name="Kuo A."/>
            <person name="LaButti K."/>
            <person name="Drula E."/>
            <person name="Barry K."/>
            <person name="Clum A."/>
            <person name="Lipzen A."/>
            <person name="Mousain D."/>
            <person name="Ng V."/>
            <person name="Wang R."/>
            <person name="Wang X."/>
            <person name="Dai Y."/>
            <person name="Henrissat B."/>
            <person name="Grigoriev I.V."/>
            <person name="Guerin-Laguette A."/>
            <person name="Yu F."/>
            <person name="Martin F.M."/>
        </authorList>
    </citation>
    <scope>NUCLEOTIDE SEQUENCE</scope>
    <source>
        <strain evidence="9">QP</strain>
    </source>
</reference>
<keyword evidence="4" id="KW-0804">Transcription</keyword>
<keyword evidence="10" id="KW-1185">Reference proteome</keyword>
<dbReference type="PANTHER" id="PTHR15180:SF1">
    <property type="entry name" value="GENERAL TRANSCRIPTION FACTOR 3C POLYPEPTIDE 1"/>
    <property type="match status" value="1"/>
</dbReference>
<evidence type="ECO:0000256" key="1">
    <source>
        <dbReference type="ARBA" id="ARBA00004123"/>
    </source>
</evidence>
<dbReference type="Pfam" id="PF04182">
    <property type="entry name" value="B-block_TFIIIC"/>
    <property type="match status" value="1"/>
</dbReference>
<evidence type="ECO:0000313" key="9">
    <source>
        <dbReference type="EMBL" id="KAH8997469.1"/>
    </source>
</evidence>
<dbReference type="GO" id="GO:0005634">
    <property type="term" value="C:nucleus"/>
    <property type="evidence" value="ECO:0007669"/>
    <property type="project" value="UniProtKB-SubCell"/>
</dbReference>
<evidence type="ECO:0000256" key="6">
    <source>
        <dbReference type="SAM" id="MobiDB-lite"/>
    </source>
</evidence>